<protein>
    <submittedName>
        <fullName evidence="2">Uncharacterized protein</fullName>
    </submittedName>
</protein>
<gene>
    <name evidence="2" type="ORF">H9K76_04840</name>
</gene>
<keyword evidence="1" id="KW-1133">Transmembrane helix</keyword>
<evidence type="ECO:0000313" key="2">
    <source>
        <dbReference type="EMBL" id="QNN59447.1"/>
    </source>
</evidence>
<dbReference type="KEGG" id="drg:H9K76_04840"/>
<dbReference type="EMBL" id="CP060714">
    <property type="protein sequence ID" value="QNN59447.1"/>
    <property type="molecule type" value="Genomic_DNA"/>
</dbReference>
<keyword evidence="1" id="KW-0472">Membrane</keyword>
<name>A0A7G9RV22_9BURK</name>
<organism evidence="2 3">
    <name type="scientific">Diaphorobacter ruginosibacter</name>
    <dbReference type="NCBI Taxonomy" id="1715720"/>
    <lineage>
        <taxon>Bacteria</taxon>
        <taxon>Pseudomonadati</taxon>
        <taxon>Pseudomonadota</taxon>
        <taxon>Betaproteobacteria</taxon>
        <taxon>Burkholderiales</taxon>
        <taxon>Comamonadaceae</taxon>
        <taxon>Diaphorobacter</taxon>
    </lineage>
</organism>
<keyword evidence="1" id="KW-0812">Transmembrane</keyword>
<reference evidence="2 3" key="1">
    <citation type="submission" date="2020-08" db="EMBL/GenBank/DDBJ databases">
        <title>Genome sequence of Diaphorobacter ruginosibacter DSM 27467T.</title>
        <authorList>
            <person name="Hyun D.-W."/>
            <person name="Bae J.-W."/>
        </authorList>
    </citation>
    <scope>NUCLEOTIDE SEQUENCE [LARGE SCALE GENOMIC DNA]</scope>
    <source>
        <strain evidence="2 3">DSM 27467</strain>
    </source>
</reference>
<feature type="transmembrane region" description="Helical" evidence="1">
    <location>
        <begin position="69"/>
        <end position="87"/>
    </location>
</feature>
<keyword evidence="3" id="KW-1185">Reference proteome</keyword>
<sequence>MDPLSSINHLLNFLAPAFAVALVLVVGSQIFDRKRAKTVGWLKPIAINFVIGATVLQGGLIVFGNDGKIWTYGGLVVISATSQFFLLRSWRG</sequence>
<feature type="transmembrane region" description="Helical" evidence="1">
    <location>
        <begin position="45"/>
        <end position="63"/>
    </location>
</feature>
<feature type="transmembrane region" description="Helical" evidence="1">
    <location>
        <begin position="6"/>
        <end position="25"/>
    </location>
</feature>
<dbReference type="AlphaFoldDB" id="A0A7G9RV22"/>
<evidence type="ECO:0000256" key="1">
    <source>
        <dbReference type="SAM" id="Phobius"/>
    </source>
</evidence>
<proteinExistence type="predicted"/>
<dbReference type="Proteomes" id="UP000515811">
    <property type="component" value="Chromosome"/>
</dbReference>
<accession>A0A7G9RV22</accession>
<evidence type="ECO:0000313" key="3">
    <source>
        <dbReference type="Proteomes" id="UP000515811"/>
    </source>
</evidence>